<reference evidence="2 3" key="1">
    <citation type="submission" date="2020-06" db="EMBL/GenBank/DDBJ databases">
        <title>Actinomadura xiongansis sp. nov., isolated from soil of Baiyangdian.</title>
        <authorList>
            <person name="Zhang X."/>
        </authorList>
    </citation>
    <scope>NUCLEOTIDE SEQUENCE [LARGE SCALE GENOMIC DNA]</scope>
    <source>
        <strain evidence="2 3">HBUM206468</strain>
    </source>
</reference>
<organism evidence="2 3">
    <name type="scientific">Actinomadura alba</name>
    <dbReference type="NCBI Taxonomy" id="406431"/>
    <lineage>
        <taxon>Bacteria</taxon>
        <taxon>Bacillati</taxon>
        <taxon>Actinomycetota</taxon>
        <taxon>Actinomycetes</taxon>
        <taxon>Streptosporangiales</taxon>
        <taxon>Thermomonosporaceae</taxon>
        <taxon>Actinomadura</taxon>
    </lineage>
</organism>
<dbReference type="EMBL" id="JABVEC010000001">
    <property type="protein sequence ID" value="MBC6463955.1"/>
    <property type="molecule type" value="Genomic_DNA"/>
</dbReference>
<keyword evidence="1" id="KW-0472">Membrane</keyword>
<evidence type="ECO:0000313" key="3">
    <source>
        <dbReference type="Proteomes" id="UP000805614"/>
    </source>
</evidence>
<protein>
    <submittedName>
        <fullName evidence="2">Uncharacterized protein</fullName>
    </submittedName>
</protein>
<feature type="transmembrane region" description="Helical" evidence="1">
    <location>
        <begin position="49"/>
        <end position="69"/>
    </location>
</feature>
<gene>
    <name evidence="2" type="ORF">HKK74_00355</name>
</gene>
<proteinExistence type="predicted"/>
<sequence length="75" mass="7188">MTTDSATAADAADGRLRRALLHPLSVALPIVLGAAVPAALATAGPGAQGSVGTVLALLAFSWAGLNAGYANSGST</sequence>
<keyword evidence="3" id="KW-1185">Reference proteome</keyword>
<name>A0ABR7LGI5_9ACTN</name>
<keyword evidence="1" id="KW-1133">Transmembrane helix</keyword>
<dbReference type="Proteomes" id="UP000805614">
    <property type="component" value="Unassembled WGS sequence"/>
</dbReference>
<keyword evidence="1" id="KW-0812">Transmembrane</keyword>
<evidence type="ECO:0000256" key="1">
    <source>
        <dbReference type="SAM" id="Phobius"/>
    </source>
</evidence>
<accession>A0ABR7LGI5</accession>
<dbReference type="RefSeq" id="WP_187240882.1">
    <property type="nucleotide sequence ID" value="NZ_BAAAOK010000015.1"/>
</dbReference>
<evidence type="ECO:0000313" key="2">
    <source>
        <dbReference type="EMBL" id="MBC6463955.1"/>
    </source>
</evidence>
<comment type="caution">
    <text evidence="2">The sequence shown here is derived from an EMBL/GenBank/DDBJ whole genome shotgun (WGS) entry which is preliminary data.</text>
</comment>
<feature type="transmembrane region" description="Helical" evidence="1">
    <location>
        <begin position="24"/>
        <end position="43"/>
    </location>
</feature>